<dbReference type="InterPro" id="IPR008969">
    <property type="entry name" value="CarboxyPept-like_regulatory"/>
</dbReference>
<accession>A0A1M6CAA5</accession>
<dbReference type="RefSeq" id="WP_072763197.1">
    <property type="nucleotide sequence ID" value="NZ_FQYX01000003.1"/>
</dbReference>
<gene>
    <name evidence="1" type="ORF">SAMN04487911_103131</name>
</gene>
<evidence type="ECO:0000313" key="1">
    <source>
        <dbReference type="EMBL" id="SHI57724.1"/>
    </source>
</evidence>
<dbReference type="Proteomes" id="UP000184231">
    <property type="component" value="Unassembled WGS sequence"/>
</dbReference>
<name>A0A1M6CAA5_9FLAO</name>
<sequence>MQKAVSGKVSEKDSNVPLAGVSEFLKGSTQGTSTDFDGNYCFSDVGKDTILVFSYIGFNSLEIPVSGQATINVALEEDDQLLDEVVVTALNVQRDKESLGYSISQVSSEEVNVSLSNSKTFRTMI</sequence>
<dbReference type="Gene3D" id="2.60.40.1120">
    <property type="entry name" value="Carboxypeptidase-like, regulatory domain"/>
    <property type="match status" value="1"/>
</dbReference>
<proteinExistence type="predicted"/>
<evidence type="ECO:0000313" key="2">
    <source>
        <dbReference type="Proteomes" id="UP000184231"/>
    </source>
</evidence>
<organism evidence="1 2">
    <name type="scientific">Arenibacter nanhaiticus</name>
    <dbReference type="NCBI Taxonomy" id="558155"/>
    <lineage>
        <taxon>Bacteria</taxon>
        <taxon>Pseudomonadati</taxon>
        <taxon>Bacteroidota</taxon>
        <taxon>Flavobacteriia</taxon>
        <taxon>Flavobacteriales</taxon>
        <taxon>Flavobacteriaceae</taxon>
        <taxon>Arenibacter</taxon>
    </lineage>
</organism>
<protein>
    <submittedName>
        <fullName evidence="1">CarboxypepD_reg-like domain-containing protein</fullName>
    </submittedName>
</protein>
<keyword evidence="2" id="KW-1185">Reference proteome</keyword>
<dbReference type="STRING" id="558155.SAMN04487911_103131"/>
<dbReference type="OrthoDB" id="7432683at2"/>
<reference evidence="1 2" key="1">
    <citation type="submission" date="2016-11" db="EMBL/GenBank/DDBJ databases">
        <authorList>
            <person name="Jaros S."/>
            <person name="Januszkiewicz K."/>
            <person name="Wedrychowicz H."/>
        </authorList>
    </citation>
    <scope>NUCLEOTIDE SEQUENCE [LARGE SCALE GENOMIC DNA]</scope>
    <source>
        <strain evidence="1 2">CGMCC 1.8863</strain>
    </source>
</reference>
<dbReference type="EMBL" id="FQYX01000003">
    <property type="protein sequence ID" value="SHI57724.1"/>
    <property type="molecule type" value="Genomic_DNA"/>
</dbReference>
<dbReference type="SUPFAM" id="SSF49464">
    <property type="entry name" value="Carboxypeptidase regulatory domain-like"/>
    <property type="match status" value="1"/>
</dbReference>
<dbReference type="Pfam" id="PF13715">
    <property type="entry name" value="CarbopepD_reg_2"/>
    <property type="match status" value="1"/>
</dbReference>
<dbReference type="AlphaFoldDB" id="A0A1M6CAA5"/>